<gene>
    <name evidence="1" type="ORF">O6H91_03G032400</name>
</gene>
<protein>
    <submittedName>
        <fullName evidence="1">Uncharacterized protein</fullName>
    </submittedName>
</protein>
<comment type="caution">
    <text evidence="1">The sequence shown here is derived from an EMBL/GenBank/DDBJ whole genome shotgun (WGS) entry which is preliminary data.</text>
</comment>
<sequence length="548" mass="61207">MSVFFIFSESKKRKHADALDGAVVEAGMANGKAWALGGSGNQSAAEQLAGAAGITRLSLGIMAAFACSFFSVLLLGFTSLPCPSFSLHCIGGGCSPKPTSNSALTTTSLLLSSSSQRVIARPSLNQALVPVAASKTFFPYPTDLAHIVFGIAASSKLWASRKEYVKLWWRPAQMRGFVWLDKPMNSSPSMPPIKISSPTSNFSYTNPRGSRSAIRISRIVSETFRLHLPDVHWFVMGDDDTVFIPENLVKVLSKYNHSRYYYIGSNSESHTQNIHFSYNMAYGGGGFAISYPLAKALERIQDKCLQRYSQLFGSDDRLQACMAELGVPLTKEAGFHQFDVYGDASGLLMAHPVTPLVSIHHLDIIDPVFPNMKRLQALKHLKKSIKVDPAGMLQQSFCYDNWRNWSISVSWGYAAQVYRGLHSPRFLELPTRTFISWYRTTEETAYPFSSRPVSLSPCEQPVVFHMKNVSSRGDNQSESLYVRESKRRGSCKWKMASPAGLQWIHVLKEKTDESWHQAPRRQCCKILKSNRKNIYIQVRICREGELVA</sequence>
<organism evidence="1 2">
    <name type="scientific">Diphasiastrum complanatum</name>
    <name type="common">Issler's clubmoss</name>
    <name type="synonym">Lycopodium complanatum</name>
    <dbReference type="NCBI Taxonomy" id="34168"/>
    <lineage>
        <taxon>Eukaryota</taxon>
        <taxon>Viridiplantae</taxon>
        <taxon>Streptophyta</taxon>
        <taxon>Embryophyta</taxon>
        <taxon>Tracheophyta</taxon>
        <taxon>Lycopodiopsida</taxon>
        <taxon>Lycopodiales</taxon>
        <taxon>Lycopodiaceae</taxon>
        <taxon>Lycopodioideae</taxon>
        <taxon>Diphasiastrum</taxon>
    </lineage>
</organism>
<keyword evidence="2" id="KW-1185">Reference proteome</keyword>
<name>A0ACC2E4R4_DIPCM</name>
<accession>A0ACC2E4R4</accession>
<dbReference type="Proteomes" id="UP001162992">
    <property type="component" value="Chromosome 3"/>
</dbReference>
<proteinExistence type="predicted"/>
<dbReference type="EMBL" id="CM055094">
    <property type="protein sequence ID" value="KAJ7561541.1"/>
    <property type="molecule type" value="Genomic_DNA"/>
</dbReference>
<evidence type="ECO:0000313" key="2">
    <source>
        <dbReference type="Proteomes" id="UP001162992"/>
    </source>
</evidence>
<reference evidence="2" key="1">
    <citation type="journal article" date="2024" name="Proc. Natl. Acad. Sci. U.S.A.">
        <title>Extraordinary preservation of gene collinearity over three hundred million years revealed in homosporous lycophytes.</title>
        <authorList>
            <person name="Li C."/>
            <person name="Wickell D."/>
            <person name="Kuo L.Y."/>
            <person name="Chen X."/>
            <person name="Nie B."/>
            <person name="Liao X."/>
            <person name="Peng D."/>
            <person name="Ji J."/>
            <person name="Jenkins J."/>
            <person name="Williams M."/>
            <person name="Shu S."/>
            <person name="Plott C."/>
            <person name="Barry K."/>
            <person name="Rajasekar S."/>
            <person name="Grimwood J."/>
            <person name="Han X."/>
            <person name="Sun S."/>
            <person name="Hou Z."/>
            <person name="He W."/>
            <person name="Dai G."/>
            <person name="Sun C."/>
            <person name="Schmutz J."/>
            <person name="Leebens-Mack J.H."/>
            <person name="Li F.W."/>
            <person name="Wang L."/>
        </authorList>
    </citation>
    <scope>NUCLEOTIDE SEQUENCE [LARGE SCALE GENOMIC DNA]</scope>
    <source>
        <strain evidence="2">cv. PW_Plant_1</strain>
    </source>
</reference>
<evidence type="ECO:0000313" key="1">
    <source>
        <dbReference type="EMBL" id="KAJ7561541.1"/>
    </source>
</evidence>